<evidence type="ECO:0000256" key="1">
    <source>
        <dbReference type="ARBA" id="ARBA00004123"/>
    </source>
</evidence>
<dbReference type="Proteomes" id="UP000783686">
    <property type="component" value="Unassembled WGS sequence"/>
</dbReference>
<dbReference type="GO" id="GO:0005666">
    <property type="term" value="C:RNA polymerase III complex"/>
    <property type="evidence" value="ECO:0007669"/>
    <property type="project" value="TreeGrafter"/>
</dbReference>
<sequence length="693" mass="79429">MVLFELVLLALGLIPLGFLALFVIAQLYPYPRRNAVEYAIRERRKYKPEGEGDKFDSLLHGNAKELKDLQVSEAKCYLSVVVPAMNEEERLPIMLNECLEYLQKREKDDKNFTYEVIVVDDGSSDRTCDVAYGYSEKGFNLSVYKLEKNAGKGGAIRNGVFCARGEYILFADADGATKFSDFLKLEEVLKTEEQDVKTGQNEQNRGQKEIVVVGSRAHLEKDSISERSLLRTILMIGFHCLVYVFAVRSVRDTQCGFKLFSRKAAAFLFPRIHVERWAFDVELLYISEVTKISVHEVSVQWHEVDGSKLAPLWTSIEMGRDILLIWMVRKVKQEMMEVDEERDAYLEDRLYMEPEISFNTFDMRFPKDVDQYLNRIEAKVISEQEEGMELVFDLVHVEAPVANALRRVLLAEVPTMAIEKIYLYQNTSVIPDEVLCHRIGLLPVKADPRKFDFPSKPFVPISDGVEVTEEPEGNENEHIILEVNVKCTTNKDSEKGEKDPEKAFHNYKLYSGQFDWIPIGNQAKTFKKNHLSMVHDDIIVAKLRPGQEVEARCHCVKGIGRDHAKFSPVCTATYRLLPEIILKSEVTGEKAERLQTCFSKGVIELEEKKGKKVAKVVDARRDTCSRNVFRYEDLKDLVELRKKKDHFIFSVESTGALTSRELVKEACKVIREKAHNLHSLFDQKLNALSEKQA</sequence>
<proteinExistence type="inferred from homology"/>
<reference evidence="9" key="1">
    <citation type="submission" date="2020-09" db="EMBL/GenBank/DDBJ databases">
        <authorList>
            <person name="Kikuchi T."/>
        </authorList>
    </citation>
    <scope>NUCLEOTIDE SEQUENCE</scope>
    <source>
        <strain evidence="9">SH1</strain>
    </source>
</reference>
<keyword evidence="4" id="KW-0804">Transcription</keyword>
<evidence type="ECO:0000256" key="5">
    <source>
        <dbReference type="ARBA" id="ARBA00023242"/>
    </source>
</evidence>
<evidence type="ECO:0000259" key="8">
    <source>
        <dbReference type="SMART" id="SM00662"/>
    </source>
</evidence>
<dbReference type="InterPro" id="IPR022842">
    <property type="entry name" value="RNAP_Rpo3/Rpb3/RPAC1"/>
</dbReference>
<dbReference type="Pfam" id="PF01193">
    <property type="entry name" value="RNA_pol_L"/>
    <property type="match status" value="1"/>
</dbReference>
<dbReference type="Pfam" id="PF00535">
    <property type="entry name" value="Glycos_transf_2"/>
    <property type="match status" value="1"/>
</dbReference>
<dbReference type="GO" id="GO:0006351">
    <property type="term" value="P:DNA-templated transcription"/>
    <property type="evidence" value="ECO:0007669"/>
    <property type="project" value="InterPro"/>
</dbReference>
<dbReference type="InterPro" id="IPR035518">
    <property type="entry name" value="DPG_synthase"/>
</dbReference>
<dbReference type="Proteomes" id="UP000614601">
    <property type="component" value="Unassembled WGS sequence"/>
</dbReference>
<name>A0A811L7V7_9BILA</name>
<dbReference type="CDD" id="cd07032">
    <property type="entry name" value="RNAP_I_II_AC40"/>
    <property type="match status" value="1"/>
</dbReference>
<dbReference type="FunFam" id="2.170.120.12:FF:000003">
    <property type="entry name" value="Dna-directed rna polymerases i and iii subunit"/>
    <property type="match status" value="1"/>
</dbReference>
<dbReference type="GO" id="GO:0005736">
    <property type="term" value="C:RNA polymerase I complex"/>
    <property type="evidence" value="ECO:0007669"/>
    <property type="project" value="TreeGrafter"/>
</dbReference>
<dbReference type="Gene3D" id="3.30.1360.10">
    <property type="entry name" value="RNA polymerase, RBP11-like subunit"/>
    <property type="match status" value="1"/>
</dbReference>
<dbReference type="InterPro" id="IPR029044">
    <property type="entry name" value="Nucleotide-diphossugar_trans"/>
</dbReference>
<evidence type="ECO:0000256" key="2">
    <source>
        <dbReference type="ARBA" id="ARBA00022083"/>
    </source>
</evidence>
<keyword evidence="7" id="KW-1133">Transmembrane helix</keyword>
<dbReference type="AlphaFoldDB" id="A0A811L7V7"/>
<comment type="subcellular location">
    <subcellularLocation>
        <location evidence="1">Nucleus</location>
    </subcellularLocation>
</comment>
<evidence type="ECO:0000313" key="10">
    <source>
        <dbReference type="Proteomes" id="UP000614601"/>
    </source>
</evidence>
<dbReference type="SUPFAM" id="SSF56553">
    <property type="entry name" value="Insert subdomain of RNA polymerase alpha subunit"/>
    <property type="match status" value="1"/>
</dbReference>
<keyword evidence="10" id="KW-1185">Reference proteome</keyword>
<dbReference type="GO" id="GO:0046983">
    <property type="term" value="F:protein dimerization activity"/>
    <property type="evidence" value="ECO:0007669"/>
    <property type="project" value="InterPro"/>
</dbReference>
<gene>
    <name evidence="9" type="ORF">BOKJ2_LOCUS10969</name>
</gene>
<dbReference type="InterPro" id="IPR001173">
    <property type="entry name" value="Glyco_trans_2-like"/>
</dbReference>
<dbReference type="InterPro" id="IPR050518">
    <property type="entry name" value="Rpo3/RPB3_RNA_Pol_subunit"/>
</dbReference>
<dbReference type="GO" id="GO:0003899">
    <property type="term" value="F:DNA-directed RNA polymerase activity"/>
    <property type="evidence" value="ECO:0007669"/>
    <property type="project" value="InterPro"/>
</dbReference>
<evidence type="ECO:0000256" key="6">
    <source>
        <dbReference type="ARBA" id="ARBA00025804"/>
    </source>
</evidence>
<dbReference type="SMART" id="SM00662">
    <property type="entry name" value="RPOLD"/>
    <property type="match status" value="1"/>
</dbReference>
<keyword evidence="3" id="KW-0240">DNA-directed RNA polymerase</keyword>
<dbReference type="SUPFAM" id="SSF53448">
    <property type="entry name" value="Nucleotide-diphospho-sugar transferases"/>
    <property type="match status" value="1"/>
</dbReference>
<dbReference type="InterPro" id="IPR033901">
    <property type="entry name" value="RNAPI/III_AC40"/>
</dbReference>
<dbReference type="InterPro" id="IPR011263">
    <property type="entry name" value="DNA-dir_RNA_pol_RpoA/D/Rpb3"/>
</dbReference>
<keyword evidence="7" id="KW-0472">Membrane</keyword>
<evidence type="ECO:0000256" key="3">
    <source>
        <dbReference type="ARBA" id="ARBA00022478"/>
    </source>
</evidence>
<accession>A0A811L7V7</accession>
<keyword evidence="7" id="KW-0812">Transmembrane</keyword>
<evidence type="ECO:0000256" key="7">
    <source>
        <dbReference type="SAM" id="Phobius"/>
    </source>
</evidence>
<dbReference type="EMBL" id="CAJFCW020000005">
    <property type="protein sequence ID" value="CAG9119752.1"/>
    <property type="molecule type" value="Genomic_DNA"/>
</dbReference>
<comment type="similarity">
    <text evidence="6">Belongs to the archaeal Rpo3/eukaryotic RPB3 RNA polymerase subunit family.</text>
</comment>
<dbReference type="InterPro" id="IPR036603">
    <property type="entry name" value="RBP11-like"/>
</dbReference>
<evidence type="ECO:0000256" key="4">
    <source>
        <dbReference type="ARBA" id="ARBA00023163"/>
    </source>
</evidence>
<dbReference type="InterPro" id="IPR011262">
    <property type="entry name" value="DNA-dir_RNA_pol_insert"/>
</dbReference>
<dbReference type="PANTHER" id="PTHR11800">
    <property type="entry name" value="DNA-DIRECTED RNA POLYMERASE"/>
    <property type="match status" value="1"/>
</dbReference>
<dbReference type="Gene3D" id="3.90.550.10">
    <property type="entry name" value="Spore Coat Polysaccharide Biosynthesis Protein SpsA, Chain A"/>
    <property type="match status" value="1"/>
</dbReference>
<feature type="domain" description="DNA-directed RNA polymerase RpoA/D/Rpb3-type" evidence="8">
    <location>
        <begin position="389"/>
        <end position="680"/>
    </location>
</feature>
<dbReference type="SUPFAM" id="SSF55257">
    <property type="entry name" value="RBP11-like subunits of RNA polymerase"/>
    <property type="match status" value="1"/>
</dbReference>
<feature type="transmembrane region" description="Helical" evidence="7">
    <location>
        <begin position="6"/>
        <end position="28"/>
    </location>
</feature>
<protein>
    <recommendedName>
        <fullName evidence="2">DNA-directed RNA polymerases I and III subunit RPAC1</fullName>
    </recommendedName>
</protein>
<dbReference type="Pfam" id="PF01000">
    <property type="entry name" value="RNA_pol_A_bac"/>
    <property type="match status" value="1"/>
</dbReference>
<keyword evidence="5" id="KW-0539">Nucleus</keyword>
<dbReference type="InterPro" id="IPR036643">
    <property type="entry name" value="RNApol_insert_sf"/>
</dbReference>
<dbReference type="HAMAP" id="MF_00320">
    <property type="entry name" value="RNApol_arch_Rpo3"/>
    <property type="match status" value="1"/>
</dbReference>
<dbReference type="EMBL" id="CAJFDH010000005">
    <property type="protein sequence ID" value="CAD5224218.1"/>
    <property type="molecule type" value="Genomic_DNA"/>
</dbReference>
<dbReference type="Gene3D" id="2.170.120.12">
    <property type="entry name" value="DNA-directed RNA polymerase, insert domain"/>
    <property type="match status" value="1"/>
</dbReference>
<comment type="caution">
    <text evidence="9">The sequence shown here is derived from an EMBL/GenBank/DDBJ whole genome shotgun (WGS) entry which is preliminary data.</text>
</comment>
<dbReference type="CDD" id="cd04188">
    <property type="entry name" value="DPG_synthase"/>
    <property type="match status" value="1"/>
</dbReference>
<dbReference type="OrthoDB" id="3784at2759"/>
<dbReference type="PANTHER" id="PTHR11800:SF13">
    <property type="entry name" value="DNA-DIRECTED RNA POLYMERASES I AND III SUBUNIT RPAC1"/>
    <property type="match status" value="1"/>
</dbReference>
<organism evidence="9 10">
    <name type="scientific">Bursaphelenchus okinawaensis</name>
    <dbReference type="NCBI Taxonomy" id="465554"/>
    <lineage>
        <taxon>Eukaryota</taxon>
        <taxon>Metazoa</taxon>
        <taxon>Ecdysozoa</taxon>
        <taxon>Nematoda</taxon>
        <taxon>Chromadorea</taxon>
        <taxon>Rhabditida</taxon>
        <taxon>Tylenchina</taxon>
        <taxon>Tylenchomorpha</taxon>
        <taxon>Aphelenchoidea</taxon>
        <taxon>Aphelenchoididae</taxon>
        <taxon>Bursaphelenchus</taxon>
    </lineage>
</organism>
<evidence type="ECO:0000313" key="9">
    <source>
        <dbReference type="EMBL" id="CAD5224218.1"/>
    </source>
</evidence>